<comment type="caution">
    <text evidence="3">The sequence shown here is derived from an EMBL/GenBank/DDBJ whole genome shotgun (WGS) entry which is preliminary data.</text>
</comment>
<dbReference type="Gene3D" id="3.10.620.30">
    <property type="match status" value="1"/>
</dbReference>
<feature type="compositionally biased region" description="Polar residues" evidence="1">
    <location>
        <begin position="790"/>
        <end position="806"/>
    </location>
</feature>
<dbReference type="Pfam" id="PF01841">
    <property type="entry name" value="Transglut_core"/>
    <property type="match status" value="1"/>
</dbReference>
<sequence length="833" mass="96626">MGCKNSKISATHRSIDRRLNYDDGDNDYDKDDAILSQKTIADDDDAIIANLTRGDDHIPILVADSQAFNNSFVQQRQQAIDNRPYQSVIESCQPKSLQQLTDIIKAFSKERSIVDSHWVIFYWIVCNIQYDTGAYMSGKCNDQSPEKVFRKRKGVSVGYANLYKYLCDQLQMSCQVISGYAKGYEFENRIDAPNKTDHTWNAVEIDHHWYLIESTWGAGYLNEQSIFQHEPNSYYFFPRPNEMIYHHLPDDDKWQLLQTPIKMTQYLEMPHLHPLYFDLNIELVSPRNQYHLDLIPGKSYALVFLKVPLDVHLMADLKLNDQIIDGGSYMMFDKRQQIYRCYFAPIHTGRHKIYLYGKRGNSVIGEYRSILDFVLDVKQMPQNSISFPKISKNFSDFDLEVISPRNTCLIKLNNGDKYSEILIKTPENVELRGHLQNERKQEVMGGEQVYYDRRKNIWRCKFAPDRNGLFEALIMAKKKTDPEIYITALAFKIEAKHIPSLPMSYPFTWQLFHDLDLRIEAPRNRSSAIWPDNASYAEILIKAPDNIQLSCDIKYENVKVENRSLAQFNNEKKLWQLLFAPERAGQHELIVYAKNIKDNQSSSNVVVKFNLEVRRLQRPMKFPVTYNKFQAEKCQIYTPMDGILKKDSIVPIHCVIPGAKSVNLTVDSQLLSNEVWAIEISNLISEHESEAERHLCRCLIDYLDLQSIDQNNLEKNCHIFDKAILDKSLKFSSEYFTSLCKLLKLNQVQELFLVLALQHSTHNEVQILAPEHIQKQASRQHQEHVAPQQPRLSSTSQIATSTVDNQQLRRSDRLRAKPKAISRSYPSSTAILT</sequence>
<dbReference type="PANTHER" id="PTHR46333">
    <property type="entry name" value="CYTOKINESIS PROTEIN 3"/>
    <property type="match status" value="1"/>
</dbReference>
<evidence type="ECO:0000256" key="1">
    <source>
        <dbReference type="SAM" id="MobiDB-lite"/>
    </source>
</evidence>
<dbReference type="AlphaFoldDB" id="A0A819QEL3"/>
<reference evidence="3" key="1">
    <citation type="submission" date="2021-02" db="EMBL/GenBank/DDBJ databases">
        <authorList>
            <person name="Nowell W R."/>
        </authorList>
    </citation>
    <scope>NUCLEOTIDE SEQUENCE</scope>
</reference>
<dbReference type="Pfam" id="PF23265">
    <property type="entry name" value="Ig-like_KY"/>
    <property type="match status" value="2"/>
</dbReference>
<accession>A0A819QEL3</accession>
<organism evidence="3 4">
    <name type="scientific">Rotaria sordida</name>
    <dbReference type="NCBI Taxonomy" id="392033"/>
    <lineage>
        <taxon>Eukaryota</taxon>
        <taxon>Metazoa</taxon>
        <taxon>Spiralia</taxon>
        <taxon>Gnathifera</taxon>
        <taxon>Rotifera</taxon>
        <taxon>Eurotatoria</taxon>
        <taxon>Bdelloidea</taxon>
        <taxon>Philodinida</taxon>
        <taxon>Philodinidae</taxon>
        <taxon>Rotaria</taxon>
    </lineage>
</organism>
<protein>
    <recommendedName>
        <fullName evidence="2">Transglutaminase-like domain-containing protein</fullName>
    </recommendedName>
</protein>
<dbReference type="SMART" id="SM00460">
    <property type="entry name" value="TGc"/>
    <property type="match status" value="1"/>
</dbReference>
<proteinExistence type="predicted"/>
<dbReference type="InterPro" id="IPR052557">
    <property type="entry name" value="CAP/Cytokinesis_protein"/>
</dbReference>
<name>A0A819QEL3_9BILA</name>
<dbReference type="GO" id="GO:0005737">
    <property type="term" value="C:cytoplasm"/>
    <property type="evidence" value="ECO:0007669"/>
    <property type="project" value="TreeGrafter"/>
</dbReference>
<evidence type="ECO:0000259" key="2">
    <source>
        <dbReference type="SMART" id="SM00460"/>
    </source>
</evidence>
<evidence type="ECO:0000313" key="3">
    <source>
        <dbReference type="EMBL" id="CAF4028262.1"/>
    </source>
</evidence>
<dbReference type="SUPFAM" id="SSF54001">
    <property type="entry name" value="Cysteine proteinases"/>
    <property type="match status" value="1"/>
</dbReference>
<dbReference type="InterPro" id="IPR002931">
    <property type="entry name" value="Transglutaminase-like"/>
</dbReference>
<gene>
    <name evidence="3" type="ORF">JBS370_LOCUS27813</name>
</gene>
<dbReference type="Proteomes" id="UP000663836">
    <property type="component" value="Unassembled WGS sequence"/>
</dbReference>
<dbReference type="EMBL" id="CAJOBD010005354">
    <property type="protein sequence ID" value="CAF4028262.1"/>
    <property type="molecule type" value="Genomic_DNA"/>
</dbReference>
<evidence type="ECO:0000313" key="4">
    <source>
        <dbReference type="Proteomes" id="UP000663836"/>
    </source>
</evidence>
<feature type="region of interest" description="Disordered" evidence="1">
    <location>
        <begin position="776"/>
        <end position="808"/>
    </location>
</feature>
<dbReference type="PANTHER" id="PTHR46333:SF2">
    <property type="entry name" value="CYTOKINESIS PROTEIN 3"/>
    <property type="match status" value="1"/>
</dbReference>
<dbReference type="InterPro" id="IPR056564">
    <property type="entry name" value="Ig-like_KY"/>
</dbReference>
<feature type="domain" description="Transglutaminase-like" evidence="2">
    <location>
        <begin position="148"/>
        <end position="216"/>
    </location>
</feature>
<dbReference type="InterPro" id="IPR038765">
    <property type="entry name" value="Papain-like_cys_pep_sf"/>
</dbReference>